<keyword evidence="13" id="KW-1185">Reference proteome</keyword>
<dbReference type="GO" id="GO:0000179">
    <property type="term" value="F:rRNA (adenine-N6,N6-)-dimethyltransferase activity"/>
    <property type="evidence" value="ECO:0007669"/>
    <property type="project" value="UniProtKB-UniRule"/>
</dbReference>
<sequence length="372" mass="42384">LLSVPAFLSYCNSLCSKVARYQLSDVLSRLLLKGRLNQELLLVFVSSAMPNIRKQKGRDRDRSKRKQGISFDTKAGQHILKNPLVVNSIVEKASVKSSDTVFEVGPGTGNLTVKLLERSRKVIACEIDYRLVAELTKRVQCTSMQAKLEIVPGDVLKVQWPFFDVCVANLPFQISSPFIFRLLLHRPPFRCAVLMFQREFAQRLVARPGDKLYCRLSVNTQLLAKVHLVMRVGKNNFRPPPKVDASVVRIELKMPPPPVNFKEWDGLTRLAFLRKNKTLGSTFGKKKVLDLLDKNYRVHCSVHNIAIADDFNVKTAVMEALTSGNFQERRARTMDENDFLLYVRISTDHQLLLYALIFSLLEAFNSRGFHFC</sequence>
<comment type="similarity">
    <text evidence="8 9 10">Belongs to the class I-like SAM-binding methyltransferase superfamily. rRNA adenine N(6)-methyltransferase family.</text>
</comment>
<dbReference type="SMART" id="SM00650">
    <property type="entry name" value="rADc"/>
    <property type="match status" value="1"/>
</dbReference>
<feature type="binding site" evidence="9">
    <location>
        <position position="126"/>
    </location>
    <ligand>
        <name>S-adenosyl-L-methionine</name>
        <dbReference type="ChEBI" id="CHEBI:59789"/>
    </ligand>
</feature>
<evidence type="ECO:0000259" key="11">
    <source>
        <dbReference type="SMART" id="SM00650"/>
    </source>
</evidence>
<evidence type="ECO:0000256" key="8">
    <source>
        <dbReference type="ARBA" id="ARBA00061109"/>
    </source>
</evidence>
<dbReference type="PANTHER" id="PTHR11727:SF7">
    <property type="entry name" value="DIMETHYLADENOSINE TRANSFERASE-RELATED"/>
    <property type="match status" value="1"/>
</dbReference>
<evidence type="ECO:0000256" key="10">
    <source>
        <dbReference type="RuleBase" id="RU362106"/>
    </source>
</evidence>
<dbReference type="PROSITE" id="PS51689">
    <property type="entry name" value="SAM_RNA_A_N6_MT"/>
    <property type="match status" value="1"/>
</dbReference>
<dbReference type="NCBIfam" id="TIGR00755">
    <property type="entry name" value="ksgA"/>
    <property type="match status" value="1"/>
</dbReference>
<name>A0A085MF79_9BILA</name>
<reference evidence="12 13" key="1">
    <citation type="journal article" date="2014" name="Nat. Genet.">
        <title>Genome and transcriptome of the porcine whipworm Trichuris suis.</title>
        <authorList>
            <person name="Jex A.R."/>
            <person name="Nejsum P."/>
            <person name="Schwarz E.M."/>
            <person name="Hu L."/>
            <person name="Young N.D."/>
            <person name="Hall R.S."/>
            <person name="Korhonen P.K."/>
            <person name="Liao S."/>
            <person name="Thamsborg S."/>
            <person name="Xia J."/>
            <person name="Xu P."/>
            <person name="Wang S."/>
            <person name="Scheerlinck J.P."/>
            <person name="Hofmann A."/>
            <person name="Sternberg P.W."/>
            <person name="Wang J."/>
            <person name="Gasser R.B."/>
        </authorList>
    </citation>
    <scope>NUCLEOTIDE SEQUENCE [LARGE SCALE GENOMIC DNA]</scope>
    <source>
        <strain evidence="12">DCEP-RM93M</strain>
    </source>
</reference>
<dbReference type="CDD" id="cd02440">
    <property type="entry name" value="AdoMet_MTases"/>
    <property type="match status" value="1"/>
</dbReference>
<proteinExistence type="inferred from homology"/>
<organism evidence="12 13">
    <name type="scientific">Trichuris suis</name>
    <name type="common">pig whipworm</name>
    <dbReference type="NCBI Taxonomy" id="68888"/>
    <lineage>
        <taxon>Eukaryota</taxon>
        <taxon>Metazoa</taxon>
        <taxon>Ecdysozoa</taxon>
        <taxon>Nematoda</taxon>
        <taxon>Enoplea</taxon>
        <taxon>Dorylaimia</taxon>
        <taxon>Trichinellida</taxon>
        <taxon>Trichuridae</taxon>
        <taxon>Trichuris</taxon>
    </lineage>
</organism>
<evidence type="ECO:0000256" key="3">
    <source>
        <dbReference type="ARBA" id="ARBA00022679"/>
    </source>
</evidence>
<keyword evidence="5 9" id="KW-0694">RNA-binding</keyword>
<dbReference type="InterPro" id="IPR020596">
    <property type="entry name" value="rRNA_Ade_Mease_Trfase_CS"/>
</dbReference>
<dbReference type="Pfam" id="PF00398">
    <property type="entry name" value="RrnaAD"/>
    <property type="match status" value="1"/>
</dbReference>
<keyword evidence="4 9" id="KW-0949">S-adenosyl-L-methionine</keyword>
<dbReference type="PROSITE" id="PS01131">
    <property type="entry name" value="RRNA_A_DIMETH"/>
    <property type="match status" value="1"/>
</dbReference>
<evidence type="ECO:0000313" key="12">
    <source>
        <dbReference type="EMBL" id="KFD55875.1"/>
    </source>
</evidence>
<evidence type="ECO:0000256" key="7">
    <source>
        <dbReference type="ARBA" id="ARBA00046134"/>
    </source>
</evidence>
<dbReference type="InterPro" id="IPR011530">
    <property type="entry name" value="rRNA_adenine_dimethylase"/>
</dbReference>
<dbReference type="Gene3D" id="1.10.8.480">
    <property type="match status" value="1"/>
</dbReference>
<dbReference type="Gene3D" id="3.40.50.150">
    <property type="entry name" value="Vaccinia Virus protein VP39"/>
    <property type="match status" value="1"/>
</dbReference>
<feature type="binding site" evidence="9">
    <location>
        <position position="80"/>
    </location>
    <ligand>
        <name>S-adenosyl-L-methionine</name>
        <dbReference type="ChEBI" id="CHEBI:59789"/>
    </ligand>
</feature>
<dbReference type="SUPFAM" id="SSF53335">
    <property type="entry name" value="S-adenosyl-L-methionine-dependent methyltransferases"/>
    <property type="match status" value="1"/>
</dbReference>
<feature type="domain" description="Ribosomal RNA adenine methylase transferase N-terminal" evidence="11">
    <location>
        <begin position="85"/>
        <end position="254"/>
    </location>
</feature>
<dbReference type="Proteomes" id="UP000030764">
    <property type="component" value="Unassembled WGS sequence"/>
</dbReference>
<dbReference type="InterPro" id="IPR020598">
    <property type="entry name" value="rRNA_Ade_methylase_Trfase_N"/>
</dbReference>
<dbReference type="InterPro" id="IPR029063">
    <property type="entry name" value="SAM-dependent_MTases_sf"/>
</dbReference>
<feature type="binding site" evidence="9">
    <location>
        <position position="105"/>
    </location>
    <ligand>
        <name>S-adenosyl-L-methionine</name>
        <dbReference type="ChEBI" id="CHEBI:59789"/>
    </ligand>
</feature>
<dbReference type="PANTHER" id="PTHR11727">
    <property type="entry name" value="DIMETHYLADENOSINE TRANSFERASE"/>
    <property type="match status" value="1"/>
</dbReference>
<keyword evidence="1 10" id="KW-0698">rRNA processing</keyword>
<feature type="non-terminal residue" evidence="12">
    <location>
        <position position="372"/>
    </location>
</feature>
<keyword evidence="2 9" id="KW-0489">Methyltransferase</keyword>
<dbReference type="FunFam" id="3.40.50.150:FF:000007">
    <property type="entry name" value="rRNA adenine N(6)-methyltransferase"/>
    <property type="match status" value="1"/>
</dbReference>
<dbReference type="InterPro" id="IPR001737">
    <property type="entry name" value="KsgA/Erm"/>
</dbReference>
<accession>A0A085MF79</accession>
<dbReference type="GO" id="GO:0005730">
    <property type="term" value="C:nucleolus"/>
    <property type="evidence" value="ECO:0007669"/>
    <property type="project" value="TreeGrafter"/>
</dbReference>
<feature type="non-terminal residue" evidence="12">
    <location>
        <position position="1"/>
    </location>
</feature>
<evidence type="ECO:0000256" key="5">
    <source>
        <dbReference type="ARBA" id="ARBA00022884"/>
    </source>
</evidence>
<evidence type="ECO:0000313" key="13">
    <source>
        <dbReference type="Proteomes" id="UP000030764"/>
    </source>
</evidence>
<evidence type="ECO:0000256" key="9">
    <source>
        <dbReference type="PROSITE-ProRule" id="PRU01026"/>
    </source>
</evidence>
<comment type="function">
    <text evidence="7">Specifically dimethylates two adjacent adenosines in the loop of a conserved hairpin near the 3'-end of 18S rRNA in the 40S particle. Involved in the pre-rRNA processing steps leading to small-subunit rRNA production independently of its RNA-modifying catalytic activity. Part of the small subunit (SSU) processome, first precursor of the small eukaryotic ribosomal subunit. During the assembly of the SSU processome in the nucleolus, many ribosome biogenesis factors, an RNA chaperone and ribosomal proteins associate with the nascent pre-rRNA and work in concert to generate RNA folding, modifications, rearrangements and cleavage as well as targeted degradation of pre-ribosomal RNA by the RNA exosome.</text>
</comment>
<evidence type="ECO:0000256" key="1">
    <source>
        <dbReference type="ARBA" id="ARBA00022552"/>
    </source>
</evidence>
<feature type="binding site" evidence="9">
    <location>
        <position position="154"/>
    </location>
    <ligand>
        <name>S-adenosyl-L-methionine</name>
        <dbReference type="ChEBI" id="CHEBI:59789"/>
    </ligand>
</feature>
<dbReference type="AlphaFoldDB" id="A0A085MF79"/>
<evidence type="ECO:0000256" key="6">
    <source>
        <dbReference type="ARBA" id="ARBA00035020"/>
    </source>
</evidence>
<gene>
    <name evidence="12" type="ORF">M513_03314</name>
</gene>
<comment type="subunit">
    <text evidence="6">Part of the small subunit (SSU) processome, composed of more than 70 proteins and the RNA chaperone small nucleolar RNA (snoRNA) U3.</text>
</comment>
<dbReference type="GO" id="GO:0003723">
    <property type="term" value="F:RNA binding"/>
    <property type="evidence" value="ECO:0007669"/>
    <property type="project" value="UniProtKB-UniRule"/>
</dbReference>
<keyword evidence="3 9" id="KW-0808">Transferase</keyword>
<feature type="binding site" evidence="9">
    <location>
        <position position="78"/>
    </location>
    <ligand>
        <name>S-adenosyl-L-methionine</name>
        <dbReference type="ChEBI" id="CHEBI:59789"/>
    </ligand>
</feature>
<dbReference type="EMBL" id="KL363197">
    <property type="protein sequence ID" value="KFD55875.1"/>
    <property type="molecule type" value="Genomic_DNA"/>
</dbReference>
<feature type="binding site" evidence="9">
    <location>
        <position position="169"/>
    </location>
    <ligand>
        <name>S-adenosyl-L-methionine</name>
        <dbReference type="ChEBI" id="CHEBI:59789"/>
    </ligand>
</feature>
<dbReference type="EC" id="2.1.1.-" evidence="10"/>
<protein>
    <recommendedName>
        <fullName evidence="10">rRNA adenine N(6)-methyltransferase</fullName>
        <ecNumber evidence="10">2.1.1.-</ecNumber>
    </recommendedName>
</protein>
<evidence type="ECO:0000256" key="2">
    <source>
        <dbReference type="ARBA" id="ARBA00022603"/>
    </source>
</evidence>
<evidence type="ECO:0000256" key="4">
    <source>
        <dbReference type="ARBA" id="ARBA00022691"/>
    </source>
</evidence>